<name>A0A9N9MCC4_9CUCU</name>
<comment type="catalytic activity">
    <reaction evidence="8">
        <text>L-seryl-[protein] + ATP = O-phospho-L-seryl-[protein] + ADP + H(+)</text>
        <dbReference type="Rhea" id="RHEA:17989"/>
        <dbReference type="Rhea" id="RHEA-COMP:9863"/>
        <dbReference type="Rhea" id="RHEA-COMP:11604"/>
        <dbReference type="ChEBI" id="CHEBI:15378"/>
        <dbReference type="ChEBI" id="CHEBI:29999"/>
        <dbReference type="ChEBI" id="CHEBI:30616"/>
        <dbReference type="ChEBI" id="CHEBI:83421"/>
        <dbReference type="ChEBI" id="CHEBI:456216"/>
        <dbReference type="EC" id="2.7.11.1"/>
    </reaction>
</comment>
<dbReference type="GO" id="GO:0000245">
    <property type="term" value="P:spliceosomal complex assembly"/>
    <property type="evidence" value="ECO:0007669"/>
    <property type="project" value="TreeGrafter"/>
</dbReference>
<evidence type="ECO:0000256" key="4">
    <source>
        <dbReference type="ARBA" id="ARBA00022741"/>
    </source>
</evidence>
<dbReference type="PANTHER" id="PTHR47634">
    <property type="entry name" value="PROTEIN KINASE DOMAIN-CONTAINING PROTEIN-RELATED"/>
    <property type="match status" value="1"/>
</dbReference>
<gene>
    <name evidence="12" type="ORF">CEUTPL_LOCUS59</name>
</gene>
<dbReference type="OrthoDB" id="2649at2759"/>
<accession>A0A9N9MCC4</accession>
<dbReference type="EMBL" id="OU892277">
    <property type="protein sequence ID" value="CAG9759306.1"/>
    <property type="molecule type" value="Genomic_DNA"/>
</dbReference>
<evidence type="ECO:0000256" key="9">
    <source>
        <dbReference type="PROSITE-ProRule" id="PRU10141"/>
    </source>
</evidence>
<sequence>MEAKDENLLGESSYSLEKELPYSHFLDQTSEQEKSAHYKKGGYHPVKIGDEYCERYYVIRKLGFGTYSTVWLCWDKKDEHFVALKIQESSSTYSGIAFREIKFLRIVDEADAQDPRRNRLVRLLNDFQISGVNGQHICLVFEITGYTLYTLLLQYNGKGIPLANVRTIMKHVLEGLEYLHCKCKLIHGDVKPENILMCVREDYNLKLACEVAEMYRSKIKLPASVIANAPLGSMRTFKQIKADRRRTSSFRRQVKIIMDTIEEKKKIAESESIGNTSYSPSPSSSSDRKLKFNPVFEESEFELKIADLGLASRIGGRLHTIIQSRPYRSLEVLIGAKYNAAADIWSTACMAFELATGCYLFKLDSKITHPDVNHLVKIIDLLGSIPKEIVQSGWKYQFLLSKQYNLPHIHELQPSGLEDILQKKYDWSLGDAQEFAAFLLPMLQYDVDKRATASECLKHPWLSLNKPL</sequence>
<dbReference type="PROSITE" id="PS00108">
    <property type="entry name" value="PROTEIN_KINASE_ST"/>
    <property type="match status" value="1"/>
</dbReference>
<comment type="similarity">
    <text evidence="10">Belongs to the protein kinase superfamily.</text>
</comment>
<keyword evidence="2 10" id="KW-0723">Serine/threonine-protein kinase</keyword>
<evidence type="ECO:0000256" key="8">
    <source>
        <dbReference type="ARBA" id="ARBA00048679"/>
    </source>
</evidence>
<keyword evidence="4 9" id="KW-0547">Nucleotide-binding</keyword>
<keyword evidence="5" id="KW-0418">Kinase</keyword>
<evidence type="ECO:0000313" key="12">
    <source>
        <dbReference type="EMBL" id="CAG9759306.1"/>
    </source>
</evidence>
<dbReference type="GO" id="GO:0004674">
    <property type="term" value="F:protein serine/threonine kinase activity"/>
    <property type="evidence" value="ECO:0007669"/>
    <property type="project" value="UniProtKB-KW"/>
</dbReference>
<dbReference type="FunFam" id="3.30.200.20:FF:000770">
    <property type="entry name" value="SRSF protein kinase 2"/>
    <property type="match status" value="1"/>
</dbReference>
<dbReference type="GO" id="GO:0005524">
    <property type="term" value="F:ATP binding"/>
    <property type="evidence" value="ECO:0007669"/>
    <property type="project" value="UniProtKB-UniRule"/>
</dbReference>
<evidence type="ECO:0000256" key="2">
    <source>
        <dbReference type="ARBA" id="ARBA00022527"/>
    </source>
</evidence>
<evidence type="ECO:0000256" key="6">
    <source>
        <dbReference type="ARBA" id="ARBA00022840"/>
    </source>
</evidence>
<evidence type="ECO:0000256" key="7">
    <source>
        <dbReference type="ARBA" id="ARBA00047899"/>
    </source>
</evidence>
<dbReference type="GO" id="GO:0005737">
    <property type="term" value="C:cytoplasm"/>
    <property type="evidence" value="ECO:0007669"/>
    <property type="project" value="TreeGrafter"/>
</dbReference>
<proteinExistence type="inferred from homology"/>
<dbReference type="PROSITE" id="PS50011">
    <property type="entry name" value="PROTEIN_KINASE_DOM"/>
    <property type="match status" value="1"/>
</dbReference>
<dbReference type="SUPFAM" id="SSF56112">
    <property type="entry name" value="Protein kinase-like (PK-like)"/>
    <property type="match status" value="1"/>
</dbReference>
<evidence type="ECO:0000313" key="13">
    <source>
        <dbReference type="Proteomes" id="UP001152799"/>
    </source>
</evidence>
<keyword evidence="13" id="KW-1185">Reference proteome</keyword>
<dbReference type="InterPro" id="IPR011009">
    <property type="entry name" value="Kinase-like_dom_sf"/>
</dbReference>
<dbReference type="GO" id="GO:0005634">
    <property type="term" value="C:nucleus"/>
    <property type="evidence" value="ECO:0007669"/>
    <property type="project" value="TreeGrafter"/>
</dbReference>
<evidence type="ECO:0000256" key="10">
    <source>
        <dbReference type="RuleBase" id="RU000304"/>
    </source>
</evidence>
<dbReference type="PROSITE" id="PS00107">
    <property type="entry name" value="PROTEIN_KINASE_ATP"/>
    <property type="match status" value="1"/>
</dbReference>
<dbReference type="Gene3D" id="1.10.510.10">
    <property type="entry name" value="Transferase(Phosphotransferase) domain 1"/>
    <property type="match status" value="1"/>
</dbReference>
<organism evidence="12 13">
    <name type="scientific">Ceutorhynchus assimilis</name>
    <name type="common">cabbage seed weevil</name>
    <dbReference type="NCBI Taxonomy" id="467358"/>
    <lineage>
        <taxon>Eukaryota</taxon>
        <taxon>Metazoa</taxon>
        <taxon>Ecdysozoa</taxon>
        <taxon>Arthropoda</taxon>
        <taxon>Hexapoda</taxon>
        <taxon>Insecta</taxon>
        <taxon>Pterygota</taxon>
        <taxon>Neoptera</taxon>
        <taxon>Endopterygota</taxon>
        <taxon>Coleoptera</taxon>
        <taxon>Polyphaga</taxon>
        <taxon>Cucujiformia</taxon>
        <taxon>Curculionidae</taxon>
        <taxon>Ceutorhynchinae</taxon>
        <taxon>Ceutorhynchus</taxon>
    </lineage>
</organism>
<dbReference type="Pfam" id="PF00069">
    <property type="entry name" value="Pkinase"/>
    <property type="match status" value="2"/>
</dbReference>
<evidence type="ECO:0000259" key="11">
    <source>
        <dbReference type="PROSITE" id="PS50011"/>
    </source>
</evidence>
<comment type="catalytic activity">
    <reaction evidence="7">
        <text>L-threonyl-[protein] + ATP = O-phospho-L-threonyl-[protein] + ADP + H(+)</text>
        <dbReference type="Rhea" id="RHEA:46608"/>
        <dbReference type="Rhea" id="RHEA-COMP:11060"/>
        <dbReference type="Rhea" id="RHEA-COMP:11605"/>
        <dbReference type="ChEBI" id="CHEBI:15378"/>
        <dbReference type="ChEBI" id="CHEBI:30013"/>
        <dbReference type="ChEBI" id="CHEBI:30616"/>
        <dbReference type="ChEBI" id="CHEBI:61977"/>
        <dbReference type="ChEBI" id="CHEBI:456216"/>
        <dbReference type="EC" id="2.7.11.1"/>
    </reaction>
</comment>
<dbReference type="SMART" id="SM00220">
    <property type="entry name" value="S_TKc"/>
    <property type="match status" value="1"/>
</dbReference>
<dbReference type="InterPro" id="IPR008271">
    <property type="entry name" value="Ser/Thr_kinase_AS"/>
</dbReference>
<dbReference type="InterPro" id="IPR000719">
    <property type="entry name" value="Prot_kinase_dom"/>
</dbReference>
<evidence type="ECO:0000256" key="1">
    <source>
        <dbReference type="ARBA" id="ARBA00012513"/>
    </source>
</evidence>
<dbReference type="InterPro" id="IPR051334">
    <property type="entry name" value="SRPK"/>
</dbReference>
<protein>
    <recommendedName>
        <fullName evidence="1">non-specific serine/threonine protein kinase</fullName>
        <ecNumber evidence="1">2.7.11.1</ecNumber>
    </recommendedName>
</protein>
<dbReference type="EC" id="2.7.11.1" evidence="1"/>
<feature type="domain" description="Protein kinase" evidence="11">
    <location>
        <begin position="56"/>
        <end position="462"/>
    </location>
</feature>
<dbReference type="InterPro" id="IPR017441">
    <property type="entry name" value="Protein_kinase_ATP_BS"/>
</dbReference>
<keyword evidence="3" id="KW-0808">Transferase</keyword>
<dbReference type="PANTHER" id="PTHR47634:SF9">
    <property type="entry name" value="PROTEIN KINASE DOMAIN-CONTAINING PROTEIN-RELATED"/>
    <property type="match status" value="1"/>
</dbReference>
<dbReference type="Proteomes" id="UP001152799">
    <property type="component" value="Chromosome 1"/>
</dbReference>
<evidence type="ECO:0000256" key="5">
    <source>
        <dbReference type="ARBA" id="ARBA00022777"/>
    </source>
</evidence>
<reference evidence="12" key="1">
    <citation type="submission" date="2022-01" db="EMBL/GenBank/DDBJ databases">
        <authorList>
            <person name="King R."/>
        </authorList>
    </citation>
    <scope>NUCLEOTIDE SEQUENCE</scope>
</reference>
<evidence type="ECO:0000256" key="3">
    <source>
        <dbReference type="ARBA" id="ARBA00022679"/>
    </source>
</evidence>
<keyword evidence="6 9" id="KW-0067">ATP-binding</keyword>
<feature type="binding site" evidence="9">
    <location>
        <position position="85"/>
    </location>
    <ligand>
        <name>ATP</name>
        <dbReference type="ChEBI" id="CHEBI:30616"/>
    </ligand>
</feature>
<dbReference type="FunFam" id="1.10.510.10:FF:000275">
    <property type="entry name" value="SRSF protein kinase 2 isoform X3"/>
    <property type="match status" value="1"/>
</dbReference>
<dbReference type="AlphaFoldDB" id="A0A9N9MCC4"/>
<dbReference type="GO" id="GO:0050684">
    <property type="term" value="P:regulation of mRNA processing"/>
    <property type="evidence" value="ECO:0007669"/>
    <property type="project" value="TreeGrafter"/>
</dbReference>
<dbReference type="Gene3D" id="3.30.200.20">
    <property type="entry name" value="Phosphorylase Kinase, domain 1"/>
    <property type="match status" value="1"/>
</dbReference>